<keyword evidence="3" id="KW-1185">Reference proteome</keyword>
<organism evidence="2 3">
    <name type="scientific">Papilio machaon</name>
    <name type="common">Old World swallowtail butterfly</name>
    <dbReference type="NCBI Taxonomy" id="76193"/>
    <lineage>
        <taxon>Eukaryota</taxon>
        <taxon>Metazoa</taxon>
        <taxon>Ecdysozoa</taxon>
        <taxon>Arthropoda</taxon>
        <taxon>Hexapoda</taxon>
        <taxon>Insecta</taxon>
        <taxon>Pterygota</taxon>
        <taxon>Neoptera</taxon>
        <taxon>Endopterygota</taxon>
        <taxon>Lepidoptera</taxon>
        <taxon>Glossata</taxon>
        <taxon>Ditrysia</taxon>
        <taxon>Papilionoidea</taxon>
        <taxon>Papilionidae</taxon>
        <taxon>Papilioninae</taxon>
        <taxon>Papilio</taxon>
    </lineage>
</organism>
<sequence>MEMTHQGGAEAESLLRPDQRSGVVMPQGRSGQYSRNLDQVITHSPVVAGSGGPVTRFEGPGGRRAFVPVRLPNGWLVGLPTDLRRRGRGGVRKRTRSPVTMRRRNRGGFVGMLPLGERISHNSVFPGTRCMHKAFLS</sequence>
<proteinExistence type="predicted"/>
<gene>
    <name evidence="2" type="ORF">RR48_06477</name>
</gene>
<evidence type="ECO:0000256" key="1">
    <source>
        <dbReference type="SAM" id="MobiDB-lite"/>
    </source>
</evidence>
<name>A0A194RQ50_PAPMA</name>
<feature type="region of interest" description="Disordered" evidence="1">
    <location>
        <begin position="1"/>
        <end position="34"/>
    </location>
</feature>
<reference evidence="2 3" key="1">
    <citation type="journal article" date="2015" name="Nat. Commun.">
        <title>Outbred genome sequencing and CRISPR/Cas9 gene editing in butterflies.</title>
        <authorList>
            <person name="Li X."/>
            <person name="Fan D."/>
            <person name="Zhang W."/>
            <person name="Liu G."/>
            <person name="Zhang L."/>
            <person name="Zhao L."/>
            <person name="Fang X."/>
            <person name="Chen L."/>
            <person name="Dong Y."/>
            <person name="Chen Y."/>
            <person name="Ding Y."/>
            <person name="Zhao R."/>
            <person name="Feng M."/>
            <person name="Zhu Y."/>
            <person name="Feng Y."/>
            <person name="Jiang X."/>
            <person name="Zhu D."/>
            <person name="Xiang H."/>
            <person name="Feng X."/>
            <person name="Li S."/>
            <person name="Wang J."/>
            <person name="Zhang G."/>
            <person name="Kronforst M.R."/>
            <person name="Wang W."/>
        </authorList>
    </citation>
    <scope>NUCLEOTIDE SEQUENCE [LARGE SCALE GENOMIC DNA]</scope>
    <source>
        <strain evidence="2">Ya'a_city_454_Pm</strain>
        <tissue evidence="2">Whole body</tissue>
    </source>
</reference>
<dbReference type="Proteomes" id="UP000053240">
    <property type="component" value="Unassembled WGS sequence"/>
</dbReference>
<accession>A0A194RQ50</accession>
<dbReference type="AlphaFoldDB" id="A0A194RQ50"/>
<evidence type="ECO:0000313" key="3">
    <source>
        <dbReference type="Proteomes" id="UP000053240"/>
    </source>
</evidence>
<dbReference type="InParanoid" id="A0A194RQ50"/>
<dbReference type="EMBL" id="KQ459875">
    <property type="protein sequence ID" value="KPJ19617.1"/>
    <property type="molecule type" value="Genomic_DNA"/>
</dbReference>
<protein>
    <submittedName>
        <fullName evidence="2">Uncharacterized protein</fullName>
    </submittedName>
</protein>
<evidence type="ECO:0000313" key="2">
    <source>
        <dbReference type="EMBL" id="KPJ19617.1"/>
    </source>
</evidence>